<comment type="similarity">
    <text evidence="2">Belongs to the fatty acid desaturase type 1 family.</text>
</comment>
<feature type="transmembrane region" description="Helical" evidence="11">
    <location>
        <begin position="114"/>
        <end position="133"/>
    </location>
</feature>
<keyword evidence="10" id="KW-0275">Fatty acid biosynthesis</keyword>
<proteinExistence type="inferred from homology"/>
<dbReference type="InterPro" id="IPR015876">
    <property type="entry name" value="Acyl-CoA_DS"/>
</dbReference>
<dbReference type="GO" id="GO:0006633">
    <property type="term" value="P:fatty acid biosynthetic process"/>
    <property type="evidence" value="ECO:0007669"/>
    <property type="project" value="UniProtKB-KW"/>
</dbReference>
<evidence type="ECO:0000256" key="7">
    <source>
        <dbReference type="ARBA" id="ARBA00023002"/>
    </source>
</evidence>
<keyword evidence="7" id="KW-0560">Oxidoreductase</keyword>
<dbReference type="PANTHER" id="PTHR11351:SF31">
    <property type="entry name" value="DESATURASE 1, ISOFORM A-RELATED"/>
    <property type="match status" value="1"/>
</dbReference>
<keyword evidence="9 11" id="KW-0472">Membrane</keyword>
<organism evidence="12">
    <name type="scientific">Octactis speculum</name>
    <dbReference type="NCBI Taxonomy" id="3111310"/>
    <lineage>
        <taxon>Eukaryota</taxon>
        <taxon>Sar</taxon>
        <taxon>Stramenopiles</taxon>
        <taxon>Ochrophyta</taxon>
        <taxon>Dictyochophyceae</taxon>
        <taxon>Dictyochales</taxon>
        <taxon>Dictyochaceae</taxon>
        <taxon>Octactis</taxon>
    </lineage>
</organism>
<evidence type="ECO:0000256" key="4">
    <source>
        <dbReference type="ARBA" id="ARBA00022692"/>
    </source>
</evidence>
<evidence type="ECO:0000313" key="12">
    <source>
        <dbReference type="EMBL" id="CAD9368860.1"/>
    </source>
</evidence>
<evidence type="ECO:0000256" key="11">
    <source>
        <dbReference type="SAM" id="Phobius"/>
    </source>
</evidence>
<feature type="transmembrane region" description="Helical" evidence="11">
    <location>
        <begin position="259"/>
        <end position="281"/>
    </location>
</feature>
<name>A0A7S2AJM4_9STRA</name>
<evidence type="ECO:0000256" key="5">
    <source>
        <dbReference type="ARBA" id="ARBA00022832"/>
    </source>
</evidence>
<keyword evidence="3" id="KW-0444">Lipid biosynthesis</keyword>
<keyword evidence="8" id="KW-0443">Lipid metabolism</keyword>
<evidence type="ECO:0000256" key="2">
    <source>
        <dbReference type="ARBA" id="ARBA00009295"/>
    </source>
</evidence>
<dbReference type="GO" id="GO:0016717">
    <property type="term" value="F:oxidoreductase activity, acting on paired donors, with oxidation of a pair of donors resulting in the reduction of molecular oxygen to two molecules of water"/>
    <property type="evidence" value="ECO:0007669"/>
    <property type="project" value="InterPro"/>
</dbReference>
<dbReference type="PANTHER" id="PTHR11351">
    <property type="entry name" value="ACYL-COA DESATURASE"/>
    <property type="match status" value="1"/>
</dbReference>
<dbReference type="EMBL" id="HBGS01000510">
    <property type="protein sequence ID" value="CAD9368860.1"/>
    <property type="molecule type" value="Transcribed_RNA"/>
</dbReference>
<evidence type="ECO:0000256" key="9">
    <source>
        <dbReference type="ARBA" id="ARBA00023136"/>
    </source>
</evidence>
<gene>
    <name evidence="12" type="ORF">DSPE1174_LOCUS277</name>
</gene>
<evidence type="ECO:0000256" key="1">
    <source>
        <dbReference type="ARBA" id="ARBA00004141"/>
    </source>
</evidence>
<keyword evidence="5" id="KW-0276">Fatty acid metabolism</keyword>
<feature type="transmembrane region" description="Helical" evidence="11">
    <location>
        <begin position="82"/>
        <end position="102"/>
    </location>
</feature>
<keyword evidence="6 11" id="KW-1133">Transmembrane helix</keyword>
<evidence type="ECO:0000256" key="10">
    <source>
        <dbReference type="ARBA" id="ARBA00023160"/>
    </source>
</evidence>
<evidence type="ECO:0000256" key="3">
    <source>
        <dbReference type="ARBA" id="ARBA00022516"/>
    </source>
</evidence>
<dbReference type="GO" id="GO:0016020">
    <property type="term" value="C:membrane"/>
    <property type="evidence" value="ECO:0007669"/>
    <property type="project" value="UniProtKB-SubCell"/>
</dbReference>
<comment type="subcellular location">
    <subcellularLocation>
        <location evidence="1">Membrane</location>
        <topology evidence="1">Multi-pass membrane protein</topology>
    </subcellularLocation>
</comment>
<evidence type="ECO:0000256" key="8">
    <source>
        <dbReference type="ARBA" id="ARBA00023098"/>
    </source>
</evidence>
<feature type="transmembrane region" description="Helical" evidence="11">
    <location>
        <begin position="56"/>
        <end position="76"/>
    </location>
</feature>
<evidence type="ECO:0008006" key="13">
    <source>
        <dbReference type="Google" id="ProtNLM"/>
    </source>
</evidence>
<keyword evidence="4 11" id="KW-0812">Transmembrane</keyword>
<sequence length="375" mass="42536">MMGLQLEPPFGFLGPAKPAKTAVEGAIPRQTYSPIPALEWVNAYGEILSWGNMHNVLTAHPLLMPVALVIVGMWSPTKSECLLVFLSWLALASVSLTMNHRYFAHCAFKTSRPFRIVCGCLACLGLQYGPMWWSSKHRKHHKLCDAPGDPHSWRETSFWYAWFGWVMAVPERNIEVDYLHNTMFLPDGSPQSKLPAWLMPRQSTDEVVKLNPQDDSAVAASPDRVVAPELLLLDKLWWLPSVAVYAFLKLGLDCSQRTCFFYFLGPSLCLPLPILLFNVMFHPPDNHPTRAGCYALDSMLDPLSVLLGESAHEDHHVFPDRAKRPSTLPGGFDLSYTVIIQPLEALGLIWSLKFYDKKWDWNKEFTWDPKSQKKD</sequence>
<protein>
    <recommendedName>
        <fullName evidence="13">Fatty acid desaturase domain-containing protein</fullName>
    </recommendedName>
</protein>
<evidence type="ECO:0000256" key="6">
    <source>
        <dbReference type="ARBA" id="ARBA00022989"/>
    </source>
</evidence>
<dbReference type="AlphaFoldDB" id="A0A7S2AJM4"/>
<accession>A0A7S2AJM4</accession>
<reference evidence="12" key="1">
    <citation type="submission" date="2021-01" db="EMBL/GenBank/DDBJ databases">
        <authorList>
            <person name="Corre E."/>
            <person name="Pelletier E."/>
            <person name="Niang G."/>
            <person name="Scheremetjew M."/>
            <person name="Finn R."/>
            <person name="Kale V."/>
            <person name="Holt S."/>
            <person name="Cochrane G."/>
            <person name="Meng A."/>
            <person name="Brown T."/>
            <person name="Cohen L."/>
        </authorList>
    </citation>
    <scope>NUCLEOTIDE SEQUENCE</scope>
    <source>
        <strain evidence="12">CCMP1381</strain>
    </source>
</reference>